<proteinExistence type="predicted"/>
<dbReference type="Gene3D" id="1.20.1250.20">
    <property type="entry name" value="MFS general substrate transporter like domains"/>
    <property type="match status" value="2"/>
</dbReference>
<feature type="transmembrane region" description="Helical" evidence="5">
    <location>
        <begin position="465"/>
        <end position="486"/>
    </location>
</feature>
<reference evidence="7" key="1">
    <citation type="submission" date="2022-01" db="EMBL/GenBank/DDBJ databases">
        <title>Genome Sequence Resource for Two Populations of Ditylenchus destructor, the Migratory Endoparasitic Phytonematode.</title>
        <authorList>
            <person name="Zhang H."/>
            <person name="Lin R."/>
            <person name="Xie B."/>
        </authorList>
    </citation>
    <scope>NUCLEOTIDE SEQUENCE</scope>
    <source>
        <strain evidence="7">BazhouSP</strain>
    </source>
</reference>
<sequence>MGIVCMVNSTALLGANDANYTQKYLDSPLTENLIGASYSDEQCPSRIDPQKQHEKGYQGTLLWSQSMQAQLFSSVFIGSLVTILFSGYLADRFGPKLLVTIAILDYSLVSLLTPFLATNSFYAYLFARFIMGLAEVKFYFPYSLVNAIFQGFVFPCNSSVSARWIPPDERSFMASFYTMGNQWASVFGLLVASRLCSLEWLGGWPLIFYSFGIVGLVGVLLWNIFFTDSPADNCWISDEERWTIEASLKSESSKGNASAIATTSAKEICVVGDRHGYHSKRLSKGPVPWRSMVTSPAVYAILVGNFSYSFTAVLLQSYLPTYFKEALKMDLKQNGAFSVIPFAFQLAAKLPYGWISDTLKRKRILSSTAASKVFNSIGSFGCAFSFLMIAYFADCTNVVLVGIMLAIYGICFAGGISGFYTSMLCVAPAYTGTLSSLSLFFSYVGNALAPTVVAFFNKTGSSDEWALIWCVVAVLNILGGIFFLIYGSADIQPWAMSDDNPSKVHSEPTELRVSVAPSSCHKMEQIT</sequence>
<dbReference type="GO" id="GO:0016020">
    <property type="term" value="C:membrane"/>
    <property type="evidence" value="ECO:0007669"/>
    <property type="project" value="UniProtKB-SubCell"/>
</dbReference>
<feature type="transmembrane region" description="Helical" evidence="5">
    <location>
        <begin position="399"/>
        <end position="420"/>
    </location>
</feature>
<keyword evidence="4 5" id="KW-0472">Membrane</keyword>
<dbReference type="InterPro" id="IPR020846">
    <property type="entry name" value="MFS_dom"/>
</dbReference>
<keyword evidence="8" id="KW-1185">Reference proteome</keyword>
<comment type="caution">
    <text evidence="7">The sequence shown here is derived from an EMBL/GenBank/DDBJ whole genome shotgun (WGS) entry which is preliminary data.</text>
</comment>
<keyword evidence="2 5" id="KW-0812">Transmembrane</keyword>
<dbReference type="InterPro" id="IPR050382">
    <property type="entry name" value="MFS_Na/Anion_cotransporter"/>
</dbReference>
<gene>
    <name evidence="7" type="ORF">DdX_09808</name>
</gene>
<keyword evidence="3 5" id="KW-1133">Transmembrane helix</keyword>
<feature type="transmembrane region" description="Helical" evidence="5">
    <location>
        <begin position="297"/>
        <end position="315"/>
    </location>
</feature>
<dbReference type="GO" id="GO:0006820">
    <property type="term" value="P:monoatomic anion transport"/>
    <property type="evidence" value="ECO:0007669"/>
    <property type="project" value="TreeGrafter"/>
</dbReference>
<evidence type="ECO:0000256" key="1">
    <source>
        <dbReference type="ARBA" id="ARBA00004141"/>
    </source>
</evidence>
<dbReference type="PANTHER" id="PTHR11662">
    <property type="entry name" value="SOLUTE CARRIER FAMILY 17"/>
    <property type="match status" value="1"/>
</dbReference>
<evidence type="ECO:0000256" key="4">
    <source>
        <dbReference type="ARBA" id="ARBA00023136"/>
    </source>
</evidence>
<feature type="transmembrane region" description="Helical" evidence="5">
    <location>
        <begin position="427"/>
        <end position="445"/>
    </location>
</feature>
<feature type="transmembrane region" description="Helical" evidence="5">
    <location>
        <begin position="373"/>
        <end position="393"/>
    </location>
</feature>
<dbReference type="FunFam" id="1.20.1250.20:FF:000355">
    <property type="entry name" value="SLC (SoLute Carrier) homolog"/>
    <property type="match status" value="1"/>
</dbReference>
<comment type="subcellular location">
    <subcellularLocation>
        <location evidence="1">Membrane</location>
        <topology evidence="1">Multi-pass membrane protein</topology>
    </subcellularLocation>
</comment>
<dbReference type="Proteomes" id="UP001201812">
    <property type="component" value="Unassembled WGS sequence"/>
</dbReference>
<feature type="transmembrane region" description="Helical" evidence="5">
    <location>
        <begin position="172"/>
        <end position="192"/>
    </location>
</feature>
<feature type="domain" description="Major facilitator superfamily (MFS) profile" evidence="6">
    <location>
        <begin position="1"/>
        <end position="491"/>
    </location>
</feature>
<dbReference type="InterPro" id="IPR036259">
    <property type="entry name" value="MFS_trans_sf"/>
</dbReference>
<evidence type="ECO:0000313" key="7">
    <source>
        <dbReference type="EMBL" id="KAI1712256.1"/>
    </source>
</evidence>
<evidence type="ECO:0000256" key="2">
    <source>
        <dbReference type="ARBA" id="ARBA00022692"/>
    </source>
</evidence>
<accession>A0AAD4N238</accession>
<feature type="transmembrane region" description="Helical" evidence="5">
    <location>
        <begin position="71"/>
        <end position="90"/>
    </location>
</feature>
<name>A0AAD4N238_9BILA</name>
<evidence type="ECO:0000256" key="3">
    <source>
        <dbReference type="ARBA" id="ARBA00022989"/>
    </source>
</evidence>
<dbReference type="SUPFAM" id="SSF103473">
    <property type="entry name" value="MFS general substrate transporter"/>
    <property type="match status" value="1"/>
</dbReference>
<evidence type="ECO:0000256" key="5">
    <source>
        <dbReference type="SAM" id="Phobius"/>
    </source>
</evidence>
<dbReference type="PROSITE" id="PS50850">
    <property type="entry name" value="MFS"/>
    <property type="match status" value="1"/>
</dbReference>
<evidence type="ECO:0000259" key="6">
    <source>
        <dbReference type="PROSITE" id="PS50850"/>
    </source>
</evidence>
<dbReference type="PANTHER" id="PTHR11662:SF405">
    <property type="entry name" value="PROTEIN CBG12249"/>
    <property type="match status" value="1"/>
</dbReference>
<dbReference type="EMBL" id="JAKKPZ010000019">
    <property type="protein sequence ID" value="KAI1712256.1"/>
    <property type="molecule type" value="Genomic_DNA"/>
</dbReference>
<dbReference type="GO" id="GO:0022857">
    <property type="term" value="F:transmembrane transporter activity"/>
    <property type="evidence" value="ECO:0007669"/>
    <property type="project" value="InterPro"/>
</dbReference>
<feature type="transmembrane region" description="Helical" evidence="5">
    <location>
        <begin position="204"/>
        <end position="226"/>
    </location>
</feature>
<feature type="transmembrane region" description="Helical" evidence="5">
    <location>
        <begin position="97"/>
        <end position="118"/>
    </location>
</feature>
<dbReference type="AlphaFoldDB" id="A0AAD4N238"/>
<dbReference type="InterPro" id="IPR011701">
    <property type="entry name" value="MFS"/>
</dbReference>
<protein>
    <submittedName>
        <fullName evidence="7">Major facilitator superfamily domain-containing protein</fullName>
    </submittedName>
</protein>
<evidence type="ECO:0000313" key="8">
    <source>
        <dbReference type="Proteomes" id="UP001201812"/>
    </source>
</evidence>
<feature type="transmembrane region" description="Helical" evidence="5">
    <location>
        <begin position="138"/>
        <end position="160"/>
    </location>
</feature>
<dbReference type="Pfam" id="PF07690">
    <property type="entry name" value="MFS_1"/>
    <property type="match status" value="1"/>
</dbReference>
<organism evidence="7 8">
    <name type="scientific">Ditylenchus destructor</name>
    <dbReference type="NCBI Taxonomy" id="166010"/>
    <lineage>
        <taxon>Eukaryota</taxon>
        <taxon>Metazoa</taxon>
        <taxon>Ecdysozoa</taxon>
        <taxon>Nematoda</taxon>
        <taxon>Chromadorea</taxon>
        <taxon>Rhabditida</taxon>
        <taxon>Tylenchina</taxon>
        <taxon>Tylenchomorpha</taxon>
        <taxon>Sphaerularioidea</taxon>
        <taxon>Anguinidae</taxon>
        <taxon>Anguininae</taxon>
        <taxon>Ditylenchus</taxon>
    </lineage>
</organism>
<feature type="transmembrane region" description="Helical" evidence="5">
    <location>
        <begin position="335"/>
        <end position="352"/>
    </location>
</feature>